<evidence type="ECO:0000313" key="5">
    <source>
        <dbReference type="Proteomes" id="UP000429607"/>
    </source>
</evidence>
<evidence type="ECO:0000313" key="7">
    <source>
        <dbReference type="Proteomes" id="UP000435112"/>
    </source>
</evidence>
<dbReference type="Proteomes" id="UP000429607">
    <property type="component" value="Unassembled WGS sequence"/>
</dbReference>
<comment type="caution">
    <text evidence="3">The sequence shown here is derived from an EMBL/GenBank/DDBJ whole genome shotgun (WGS) entry which is preliminary data.</text>
</comment>
<evidence type="ECO:0000313" key="3">
    <source>
        <dbReference type="EMBL" id="KAE8983213.1"/>
    </source>
</evidence>
<dbReference type="Proteomes" id="UP000435112">
    <property type="component" value="Unassembled WGS sequence"/>
</dbReference>
<accession>A0A6A3IUS1</accession>
<evidence type="ECO:0000313" key="6">
    <source>
        <dbReference type="Proteomes" id="UP000434957"/>
    </source>
</evidence>
<feature type="signal peptide" evidence="1">
    <location>
        <begin position="1"/>
        <end position="33"/>
    </location>
</feature>
<evidence type="ECO:0000313" key="2">
    <source>
        <dbReference type="EMBL" id="KAE8980791.1"/>
    </source>
</evidence>
<proteinExistence type="predicted"/>
<organism evidence="3 5">
    <name type="scientific">Phytophthora rubi</name>
    <dbReference type="NCBI Taxonomy" id="129364"/>
    <lineage>
        <taxon>Eukaryota</taxon>
        <taxon>Sar</taxon>
        <taxon>Stramenopiles</taxon>
        <taxon>Oomycota</taxon>
        <taxon>Peronosporomycetes</taxon>
        <taxon>Peronosporales</taxon>
        <taxon>Peronosporaceae</taxon>
        <taxon>Phytophthora</taxon>
    </lineage>
</organism>
<dbReference type="EMBL" id="QXFT01002844">
    <property type="protein sequence ID" value="KAE9292414.1"/>
    <property type="molecule type" value="Genomic_DNA"/>
</dbReference>
<dbReference type="EMBL" id="QXFV01002800">
    <property type="protein sequence ID" value="KAE8983213.1"/>
    <property type="molecule type" value="Genomic_DNA"/>
</dbReference>
<sequence>MLDSTRYDLKCTSRFWSLLFLVFLVLCIANCSSFTGVSPCVELLCVGHKLRHKHGPPRTVSRMLSNLCRTRTVHVVGPRTIAEIFGARRHTSLFSMRALGQHRGCSSSGFR</sequence>
<keyword evidence="1" id="KW-0732">Signal</keyword>
<feature type="chain" id="PRO_5036164431" description="Secreted protein" evidence="1">
    <location>
        <begin position="34"/>
        <end position="111"/>
    </location>
</feature>
<evidence type="ECO:0008006" key="8">
    <source>
        <dbReference type="Google" id="ProtNLM"/>
    </source>
</evidence>
<name>A0A6A3IUS1_9STRA</name>
<dbReference type="EMBL" id="QXFU01002856">
    <property type="protein sequence ID" value="KAE8980791.1"/>
    <property type="molecule type" value="Genomic_DNA"/>
</dbReference>
<evidence type="ECO:0000313" key="4">
    <source>
        <dbReference type="EMBL" id="KAE9292414.1"/>
    </source>
</evidence>
<gene>
    <name evidence="3" type="ORF">PR001_g23508</name>
    <name evidence="2" type="ORF">PR002_g24015</name>
    <name evidence="4" type="ORF">PR003_g24763</name>
</gene>
<reference evidence="5 7" key="1">
    <citation type="submission" date="2018-09" db="EMBL/GenBank/DDBJ databases">
        <title>Genomic investigation of the strawberry pathogen Phytophthora fragariae indicates pathogenicity is determined by transcriptional variation in three key races.</title>
        <authorList>
            <person name="Adams T.M."/>
            <person name="Armitage A.D."/>
            <person name="Sobczyk M.K."/>
            <person name="Bates H.J."/>
            <person name="Dunwell J.M."/>
            <person name="Nellist C.F."/>
            <person name="Harrison R.J."/>
        </authorList>
    </citation>
    <scope>NUCLEOTIDE SEQUENCE [LARGE SCALE GENOMIC DNA]</scope>
    <source>
        <strain evidence="3 5">SCRP249</strain>
        <strain evidence="2 7">SCRP324</strain>
        <strain evidence="4 6">SCRP333</strain>
    </source>
</reference>
<dbReference type="AlphaFoldDB" id="A0A6A3IUS1"/>
<evidence type="ECO:0000256" key="1">
    <source>
        <dbReference type="SAM" id="SignalP"/>
    </source>
</evidence>
<dbReference type="Proteomes" id="UP000434957">
    <property type="component" value="Unassembled WGS sequence"/>
</dbReference>
<keyword evidence="6" id="KW-1185">Reference proteome</keyword>
<protein>
    <recommendedName>
        <fullName evidence="8">Secreted protein</fullName>
    </recommendedName>
</protein>